<reference evidence="3" key="1">
    <citation type="submission" date="2023-04" db="EMBL/GenBank/DDBJ databases">
        <title>Black Yeasts Isolated from many extreme environments.</title>
        <authorList>
            <person name="Coleine C."/>
            <person name="Stajich J.E."/>
            <person name="Selbmann L."/>
        </authorList>
    </citation>
    <scope>NUCLEOTIDE SEQUENCE</scope>
    <source>
        <strain evidence="3">CCFEE 5312</strain>
    </source>
</reference>
<evidence type="ECO:0000259" key="2">
    <source>
        <dbReference type="PROSITE" id="PS50086"/>
    </source>
</evidence>
<dbReference type="Gene3D" id="1.10.10.750">
    <property type="entry name" value="Ypt/Rab-GAP domain of gyp1p, domain 1"/>
    <property type="match status" value="1"/>
</dbReference>
<proteinExistence type="predicted"/>
<dbReference type="Gene3D" id="1.10.8.270">
    <property type="entry name" value="putative rabgap domain of human tbc1 domain family member 14 like domains"/>
    <property type="match status" value="1"/>
</dbReference>
<accession>A0AAJ0G5S3</accession>
<feature type="region of interest" description="Disordered" evidence="1">
    <location>
        <begin position="136"/>
        <end position="333"/>
    </location>
</feature>
<dbReference type="AlphaFoldDB" id="A0AAJ0G5S3"/>
<feature type="region of interest" description="Disordered" evidence="1">
    <location>
        <begin position="490"/>
        <end position="511"/>
    </location>
</feature>
<keyword evidence="4" id="KW-1185">Reference proteome</keyword>
<dbReference type="PANTHER" id="PTHR47219">
    <property type="entry name" value="RAB GTPASE-ACTIVATING PROTEIN 1-LIKE"/>
    <property type="match status" value="1"/>
</dbReference>
<feature type="region of interest" description="Disordered" evidence="1">
    <location>
        <begin position="347"/>
        <end position="450"/>
    </location>
</feature>
<dbReference type="InterPro" id="IPR050302">
    <property type="entry name" value="Rab_GAP_TBC_domain"/>
</dbReference>
<dbReference type="SUPFAM" id="SSF47923">
    <property type="entry name" value="Ypt/Rab-GAP domain of gyp1p"/>
    <property type="match status" value="2"/>
</dbReference>
<dbReference type="EMBL" id="JAWDJX010000048">
    <property type="protein sequence ID" value="KAK3048524.1"/>
    <property type="molecule type" value="Genomic_DNA"/>
</dbReference>
<dbReference type="InterPro" id="IPR000195">
    <property type="entry name" value="Rab-GAP-TBC_dom"/>
</dbReference>
<comment type="caution">
    <text evidence="3">The sequence shown here is derived from an EMBL/GenBank/DDBJ whole genome shotgun (WGS) entry which is preliminary data.</text>
</comment>
<dbReference type="FunFam" id="1.10.10.750:FF:000013">
    <property type="entry name" value="Similar to TBC domain protein"/>
    <property type="match status" value="1"/>
</dbReference>
<feature type="compositionally biased region" description="Basic and acidic residues" evidence="1">
    <location>
        <begin position="172"/>
        <end position="203"/>
    </location>
</feature>
<feature type="compositionally biased region" description="Low complexity" evidence="1">
    <location>
        <begin position="368"/>
        <end position="385"/>
    </location>
</feature>
<evidence type="ECO:0000313" key="4">
    <source>
        <dbReference type="Proteomes" id="UP001271007"/>
    </source>
</evidence>
<organism evidence="3 4">
    <name type="scientific">Extremus antarcticus</name>
    <dbReference type="NCBI Taxonomy" id="702011"/>
    <lineage>
        <taxon>Eukaryota</taxon>
        <taxon>Fungi</taxon>
        <taxon>Dikarya</taxon>
        <taxon>Ascomycota</taxon>
        <taxon>Pezizomycotina</taxon>
        <taxon>Dothideomycetes</taxon>
        <taxon>Dothideomycetidae</taxon>
        <taxon>Mycosphaerellales</taxon>
        <taxon>Extremaceae</taxon>
        <taxon>Extremus</taxon>
    </lineage>
</organism>
<dbReference type="InterPro" id="IPR035969">
    <property type="entry name" value="Rab-GAP_TBC_sf"/>
</dbReference>
<feature type="compositionally biased region" description="Polar residues" evidence="1">
    <location>
        <begin position="281"/>
        <end position="308"/>
    </location>
</feature>
<evidence type="ECO:0000256" key="1">
    <source>
        <dbReference type="SAM" id="MobiDB-lite"/>
    </source>
</evidence>
<dbReference type="Pfam" id="PF00566">
    <property type="entry name" value="RabGAP-TBC"/>
    <property type="match status" value="1"/>
</dbReference>
<sequence length="1000" mass="111918">MAVPLLLPPAKHIYHFDTLLSPLHESPDADDRHEPADWDGLKENCSPRHDITILPLRNELHSLIFGNRQAGSAGYTRSTRRGSEGARTLGLRLPETVAAPQLLSRRAADRRHLRSLSEPFVSKTRMAAVIEEEKDMVVNEEATAPSSPPDLSYSKSSKDSSASGDSDSSDDIVSKERLDQFDDVSIDGRDSVEDSNLRPESRPTLRRPQPRSATMGEMGRKVLSPSLPLKEQKYPSLKGAVNGVLRDQSLNLPHGRGMRRMVSSPSSPSYTMGGAQKIESRSPSPNNPLRRTSTNVSPHTLYQTNSRLSTEPPSPNPSSEGQLGRRKSWQPGRKTVKQLEAEYDDLDEEVPDEAVLQNVPISPMPGQTRLSPRPSPRPSRSTTPSPHRRSVQPGLPSVPSHTNLHSAKVPKNAKRPSAPTIMPNGQYGSPRSPRHFRPPPLQHSNTMPANFIDPLTRRLRSKSWTEDLNEEAKALSAALEEFAERRSNEIHGSGTNSVSSSPPRPSFPLQRSKTTIMDMPPISYGSIMIDPLPSSKEKEAVLSRTRPSWLPPKDQKEDKKHIREWEAMMARAAENEKKRQLKEREAQEDSDELKDSLAKIWDQHVLPGWDTVIAEPRTRELWWRGVTPKSRGLVWQKAIGNELQLSDSSFEAALNHATSFEEKIAQMTPDDRTQSNEAAWFAAIVRDVPITCPELCEAEKRAPFETALRDVLKAYAMHRRDIGYVYGTHLVAGMLCLHLRPADAFVSLANMLNRPLPLAFLVHDVVAMGRAYELVMSTLKYKLPKLHDHFLSEAGLDGKVGEVVDPMFRCLFAYHLPTELVSRLWDVFVFEGDKVLIRAAVAVLGKLESRLYGSKDEILEVVSWRNDKVFDLGSEDDFMTAVRDAGKVDAKGEEPKPVSDFLISYPSSYPAIKEAIDQSPAAQPGHGPDIIDPDRYITINITRLLVRYTCEIRTILIYFDIINNCRRLAFSKNWQGSIPTSETPARLCMEEGDTLWIKEI</sequence>
<feature type="compositionally biased region" description="Low complexity" evidence="1">
    <location>
        <begin position="149"/>
        <end position="166"/>
    </location>
</feature>
<feature type="domain" description="Rab-GAP TBC" evidence="2">
    <location>
        <begin position="625"/>
        <end position="832"/>
    </location>
</feature>
<gene>
    <name evidence="3" type="ORF">LTR09_010188</name>
</gene>
<evidence type="ECO:0000313" key="3">
    <source>
        <dbReference type="EMBL" id="KAK3048524.1"/>
    </source>
</evidence>
<dbReference type="PANTHER" id="PTHR47219:SF15">
    <property type="entry name" value="TBC1 DOMAIN FAMILY MEMBER 12 ISOFORM X1"/>
    <property type="match status" value="1"/>
</dbReference>
<name>A0AAJ0G5S3_9PEZI</name>
<dbReference type="Proteomes" id="UP001271007">
    <property type="component" value="Unassembled WGS sequence"/>
</dbReference>
<dbReference type="SMART" id="SM00164">
    <property type="entry name" value="TBC"/>
    <property type="match status" value="1"/>
</dbReference>
<dbReference type="PROSITE" id="PS50086">
    <property type="entry name" value="TBC_RABGAP"/>
    <property type="match status" value="1"/>
</dbReference>
<dbReference type="Gene3D" id="1.10.472.80">
    <property type="entry name" value="Ypt/Rab-GAP domain of gyp1p, domain 3"/>
    <property type="match status" value="1"/>
</dbReference>
<dbReference type="GO" id="GO:0031267">
    <property type="term" value="F:small GTPase binding"/>
    <property type="evidence" value="ECO:0007669"/>
    <property type="project" value="TreeGrafter"/>
</dbReference>
<protein>
    <recommendedName>
        <fullName evidence="2">Rab-GAP TBC domain-containing protein</fullName>
    </recommendedName>
</protein>
<dbReference type="GO" id="GO:0005096">
    <property type="term" value="F:GTPase activator activity"/>
    <property type="evidence" value="ECO:0007669"/>
    <property type="project" value="TreeGrafter"/>
</dbReference>
<dbReference type="InterPro" id="IPR053949">
    <property type="entry name" value="SBE2/SBE22_M"/>
</dbReference>
<dbReference type="Pfam" id="PF22874">
    <property type="entry name" value="SBE2_M"/>
    <property type="match status" value="1"/>
</dbReference>